<dbReference type="AlphaFoldDB" id="A0A4R1LV86"/>
<keyword evidence="1" id="KW-0175">Coiled coil</keyword>
<evidence type="ECO:0000313" key="3">
    <source>
        <dbReference type="EMBL" id="TCK83005.1"/>
    </source>
</evidence>
<feature type="coiled-coil region" evidence="1">
    <location>
        <begin position="45"/>
        <end position="86"/>
    </location>
</feature>
<dbReference type="OrthoDB" id="1115172at2"/>
<name>A0A4R1LV86_9SPHI</name>
<feature type="coiled-coil region" evidence="1">
    <location>
        <begin position="116"/>
        <end position="185"/>
    </location>
</feature>
<keyword evidence="2" id="KW-1133">Transmembrane helix</keyword>
<organism evidence="3 4">
    <name type="scientific">Albibacterium bauzanense</name>
    <dbReference type="NCBI Taxonomy" id="653929"/>
    <lineage>
        <taxon>Bacteria</taxon>
        <taxon>Pseudomonadati</taxon>
        <taxon>Bacteroidota</taxon>
        <taxon>Sphingobacteriia</taxon>
        <taxon>Sphingobacteriales</taxon>
        <taxon>Sphingobacteriaceae</taxon>
        <taxon>Albibacterium</taxon>
    </lineage>
</organism>
<reference evidence="3 4" key="1">
    <citation type="submission" date="2019-03" db="EMBL/GenBank/DDBJ databases">
        <title>Genomic Encyclopedia of Archaeal and Bacterial Type Strains, Phase II (KMG-II): from individual species to whole genera.</title>
        <authorList>
            <person name="Goeker M."/>
        </authorList>
    </citation>
    <scope>NUCLEOTIDE SEQUENCE [LARGE SCALE GENOMIC DNA]</scope>
    <source>
        <strain evidence="3 4">DSM 22554</strain>
    </source>
</reference>
<keyword evidence="4" id="KW-1185">Reference proteome</keyword>
<feature type="transmembrane region" description="Helical" evidence="2">
    <location>
        <begin position="24"/>
        <end position="43"/>
    </location>
</feature>
<gene>
    <name evidence="3" type="ORF">C8N28_1592</name>
</gene>
<evidence type="ECO:0000256" key="1">
    <source>
        <dbReference type="SAM" id="Coils"/>
    </source>
</evidence>
<comment type="caution">
    <text evidence="3">The sequence shown here is derived from an EMBL/GenBank/DDBJ whole genome shotgun (WGS) entry which is preliminary data.</text>
</comment>
<keyword evidence="2" id="KW-0472">Membrane</keyword>
<dbReference type="RefSeq" id="WP_132223441.1">
    <property type="nucleotide sequence ID" value="NZ_SMGO01000002.1"/>
</dbReference>
<keyword evidence="2" id="KW-0812">Transmembrane</keyword>
<evidence type="ECO:0000256" key="2">
    <source>
        <dbReference type="SAM" id="Phobius"/>
    </source>
</evidence>
<dbReference type="Proteomes" id="UP000294616">
    <property type="component" value="Unassembled WGS sequence"/>
</dbReference>
<proteinExistence type="predicted"/>
<sequence>MDIENGGLMTGEPQIEKPKPSSKIYFFIIAIAALLATNVYYAIRYKNLGNQVEVLNSQKNQLEIEVDRIEAELNRVTGENIDLAANFKLEHDSARLLIEDLRSKINSNTEIKQDELLHAQQEIQKLRALVAKYSSDLENLRKENDLLSNERDQLQESVNTVNKRANSLEEDKAKLQEMIKMASHLKISEMNINALRVRSGDRINTESKAPRVDRLQINFTLADNTLTKVGKHNIYLRVTEPSGNLITNGNVFKVNDEEIQYTDMKEIDFENDGKQYTIDWSPSDYKFKKGTYTVILYTNESTMGRSTISLK</sequence>
<accession>A0A4R1LV86</accession>
<dbReference type="EMBL" id="SMGO01000002">
    <property type="protein sequence ID" value="TCK83005.1"/>
    <property type="molecule type" value="Genomic_DNA"/>
</dbReference>
<evidence type="ECO:0000313" key="4">
    <source>
        <dbReference type="Proteomes" id="UP000294616"/>
    </source>
</evidence>
<protein>
    <submittedName>
        <fullName evidence="3">Uncharacterized protein</fullName>
    </submittedName>
</protein>